<sequence>MKIGLVKKPSKAAIIADGQGGITEKGGSGSGGFDYTYRSFRHENGRVHNVVFLAGNAISIKGTNTMPMASYTYYFNSDY</sequence>
<accession>A0A645JHQ4</accession>
<proteinExistence type="predicted"/>
<evidence type="ECO:0000313" key="1">
    <source>
        <dbReference type="EMBL" id="MPN63151.1"/>
    </source>
</evidence>
<dbReference type="EMBL" id="VSSQ01142155">
    <property type="protein sequence ID" value="MPN63151.1"/>
    <property type="molecule type" value="Genomic_DNA"/>
</dbReference>
<name>A0A645JHQ4_9ZZZZ</name>
<gene>
    <name evidence="1" type="ORF">SDC9_210905</name>
</gene>
<dbReference type="AlphaFoldDB" id="A0A645JHQ4"/>
<protein>
    <submittedName>
        <fullName evidence="1">Uncharacterized protein</fullName>
    </submittedName>
</protein>
<comment type="caution">
    <text evidence="1">The sequence shown here is derived from an EMBL/GenBank/DDBJ whole genome shotgun (WGS) entry which is preliminary data.</text>
</comment>
<reference evidence="1" key="1">
    <citation type="submission" date="2019-08" db="EMBL/GenBank/DDBJ databases">
        <authorList>
            <person name="Kucharzyk K."/>
            <person name="Murdoch R.W."/>
            <person name="Higgins S."/>
            <person name="Loffler F."/>
        </authorList>
    </citation>
    <scope>NUCLEOTIDE SEQUENCE</scope>
</reference>
<organism evidence="1">
    <name type="scientific">bioreactor metagenome</name>
    <dbReference type="NCBI Taxonomy" id="1076179"/>
    <lineage>
        <taxon>unclassified sequences</taxon>
        <taxon>metagenomes</taxon>
        <taxon>ecological metagenomes</taxon>
    </lineage>
</organism>